<keyword evidence="2" id="KW-1185">Reference proteome</keyword>
<comment type="caution">
    <text evidence="1">The sequence shown here is derived from an EMBL/GenBank/DDBJ whole genome shotgun (WGS) entry which is preliminary data.</text>
</comment>
<proteinExistence type="predicted"/>
<name>A0A0P6YF59_9CHLR</name>
<dbReference type="EMBL" id="LGKP01000017">
    <property type="protein sequence ID" value="KPL88143.1"/>
    <property type="molecule type" value="Genomic_DNA"/>
</dbReference>
<accession>A0A0P6YF59</accession>
<reference evidence="1 2" key="1">
    <citation type="submission" date="2015-07" db="EMBL/GenBank/DDBJ databases">
        <title>Whole genome sequence of Herpetosiphon geysericola DSM 7119.</title>
        <authorList>
            <person name="Hemp J."/>
            <person name="Ward L.M."/>
            <person name="Pace L.A."/>
            <person name="Fischer W.W."/>
        </authorList>
    </citation>
    <scope>NUCLEOTIDE SEQUENCE [LARGE SCALE GENOMIC DNA]</scope>
    <source>
        <strain evidence="1 2">DSM 7119</strain>
    </source>
</reference>
<evidence type="ECO:0000313" key="2">
    <source>
        <dbReference type="Proteomes" id="UP000050277"/>
    </source>
</evidence>
<evidence type="ECO:0000313" key="1">
    <source>
        <dbReference type="EMBL" id="KPL88143.1"/>
    </source>
</evidence>
<organism evidence="1 2">
    <name type="scientific">Herpetosiphon geysericola</name>
    <dbReference type="NCBI Taxonomy" id="70996"/>
    <lineage>
        <taxon>Bacteria</taxon>
        <taxon>Bacillati</taxon>
        <taxon>Chloroflexota</taxon>
        <taxon>Chloroflexia</taxon>
        <taxon>Herpetosiphonales</taxon>
        <taxon>Herpetosiphonaceae</taxon>
        <taxon>Herpetosiphon</taxon>
    </lineage>
</organism>
<dbReference type="STRING" id="70996.SE18_10530"/>
<dbReference type="Proteomes" id="UP000050277">
    <property type="component" value="Unassembled WGS sequence"/>
</dbReference>
<dbReference type="RefSeq" id="WP_054534412.1">
    <property type="nucleotide sequence ID" value="NZ_LGKP01000017.1"/>
</dbReference>
<gene>
    <name evidence="1" type="ORF">SE18_10530</name>
</gene>
<dbReference type="OrthoDB" id="9841048at2"/>
<dbReference type="AlphaFoldDB" id="A0A0P6YF59"/>
<protein>
    <submittedName>
        <fullName evidence="1">Uncharacterized protein</fullName>
    </submittedName>
</protein>
<sequence length="142" mass="15848">MQTATLRLIGHSSISSNQRRWLGLLCILMLGWLNPLSCLWHCDRSNELSAANQPLDAGIFICLIAESQPPTNLLHTHAPNSNPNPANQGLFKLLGHAGLMMMLSWRWRKYCAAPLIWQSQASEPPLAPPPKINPSKQCLYLK</sequence>